<dbReference type="Proteomes" id="UP000243542">
    <property type="component" value="Unassembled WGS sequence"/>
</dbReference>
<dbReference type="EMBL" id="PDJK01000001">
    <property type="protein sequence ID" value="PFG57566.1"/>
    <property type="molecule type" value="Genomic_DNA"/>
</dbReference>
<dbReference type="RefSeq" id="WP_098510124.1">
    <property type="nucleotide sequence ID" value="NZ_JBIAKZ010000006.1"/>
</dbReference>
<name>A0A2A9G3Q3_9PSEU</name>
<sequence length="227" mass="25552">MTQIDDADDRAEGDAALFEQLRVAGFSGPSWRLATREIAAYCQTVVGAWVETREIFRRCRRRGYVLRHQSLILGRPEIRDLVTDTVVDGLNMFRRRAMAGKGWRPGGGTSLASWVTDDCVEVFPNVWRRFLTATEPCRRLEAQALLTELEVLRPTAERSAEDRHLAVVAGADLLQHVKPAVRQAIELLALGYSQREACEIVGCALTPRALEGQLRRLRLRLRTAEEA</sequence>
<evidence type="ECO:0000313" key="2">
    <source>
        <dbReference type="Proteomes" id="UP000243542"/>
    </source>
</evidence>
<accession>A0A2A9G3Q3</accession>
<gene>
    <name evidence="1" type="ORF">ATK36_1158</name>
</gene>
<dbReference type="AlphaFoldDB" id="A0A2A9G3Q3"/>
<evidence type="ECO:0000313" key="1">
    <source>
        <dbReference type="EMBL" id="PFG57566.1"/>
    </source>
</evidence>
<organism evidence="1 2">
    <name type="scientific">Amycolatopsis sulphurea</name>
    <dbReference type="NCBI Taxonomy" id="76022"/>
    <lineage>
        <taxon>Bacteria</taxon>
        <taxon>Bacillati</taxon>
        <taxon>Actinomycetota</taxon>
        <taxon>Actinomycetes</taxon>
        <taxon>Pseudonocardiales</taxon>
        <taxon>Pseudonocardiaceae</taxon>
        <taxon>Amycolatopsis</taxon>
    </lineage>
</organism>
<protein>
    <recommendedName>
        <fullName evidence="3">DNA-directed RNA polymerase specialized sigma24 family protein</fullName>
    </recommendedName>
</protein>
<comment type="caution">
    <text evidence="1">The sequence shown here is derived from an EMBL/GenBank/DDBJ whole genome shotgun (WGS) entry which is preliminary data.</text>
</comment>
<evidence type="ECO:0008006" key="3">
    <source>
        <dbReference type="Google" id="ProtNLM"/>
    </source>
</evidence>
<reference evidence="1 2" key="1">
    <citation type="submission" date="2017-10" db="EMBL/GenBank/DDBJ databases">
        <title>Sequencing the genomes of 1000 actinobacteria strains.</title>
        <authorList>
            <person name="Klenk H.-P."/>
        </authorList>
    </citation>
    <scope>NUCLEOTIDE SEQUENCE [LARGE SCALE GENOMIC DNA]</scope>
    <source>
        <strain evidence="1 2">DSM 46092</strain>
    </source>
</reference>
<proteinExistence type="predicted"/>
<dbReference type="Gene3D" id="3.30.530.60">
    <property type="match status" value="1"/>
</dbReference>
<keyword evidence="2" id="KW-1185">Reference proteome</keyword>